<name>B4I5X7_DROSE</name>
<proteinExistence type="predicted"/>
<dbReference type="EMBL" id="CH480822">
    <property type="protein sequence ID" value="EDW55783.1"/>
    <property type="molecule type" value="Genomic_DNA"/>
</dbReference>
<dbReference type="Proteomes" id="UP000001292">
    <property type="component" value="Unassembled WGS sequence"/>
</dbReference>
<dbReference type="HOGENOM" id="CLU_2576408_0_0_1"/>
<sequence>MEQLEKAIESSASVIRKITLSKPVERGVRKSDSSDRPVHVFFTLGRERRQRPQVAAIGIALQLDETRLSVFFEQSKTGLDN</sequence>
<organism evidence="2">
    <name type="scientific">Drosophila sechellia</name>
    <name type="common">Fruit fly</name>
    <dbReference type="NCBI Taxonomy" id="7238"/>
    <lineage>
        <taxon>Eukaryota</taxon>
        <taxon>Metazoa</taxon>
        <taxon>Ecdysozoa</taxon>
        <taxon>Arthropoda</taxon>
        <taxon>Hexapoda</taxon>
        <taxon>Insecta</taxon>
        <taxon>Pterygota</taxon>
        <taxon>Neoptera</taxon>
        <taxon>Endopterygota</taxon>
        <taxon>Diptera</taxon>
        <taxon>Brachycera</taxon>
        <taxon>Muscomorpha</taxon>
        <taxon>Ephydroidea</taxon>
        <taxon>Drosophilidae</taxon>
        <taxon>Drosophila</taxon>
        <taxon>Sophophora</taxon>
    </lineage>
</organism>
<evidence type="ECO:0000313" key="1">
    <source>
        <dbReference type="EMBL" id="EDW55783.1"/>
    </source>
</evidence>
<accession>B4I5X7</accession>
<keyword evidence="2" id="KW-1185">Reference proteome</keyword>
<protein>
    <submittedName>
        <fullName evidence="1">GM17365</fullName>
    </submittedName>
</protein>
<dbReference type="AlphaFoldDB" id="B4I5X7"/>
<evidence type="ECO:0000313" key="2">
    <source>
        <dbReference type="Proteomes" id="UP000001292"/>
    </source>
</evidence>
<reference evidence="1 2" key="1">
    <citation type="journal article" date="2007" name="Nature">
        <title>Evolution of genes and genomes on the Drosophila phylogeny.</title>
        <authorList>
            <consortium name="Drosophila 12 Genomes Consortium"/>
            <person name="Clark A.G."/>
            <person name="Eisen M.B."/>
            <person name="Smith D.R."/>
            <person name="Bergman C.M."/>
            <person name="Oliver B."/>
            <person name="Markow T.A."/>
            <person name="Kaufman T.C."/>
            <person name="Kellis M."/>
            <person name="Gelbart W."/>
            <person name="Iyer V.N."/>
            <person name="Pollard D.A."/>
            <person name="Sackton T.B."/>
            <person name="Larracuente A.M."/>
            <person name="Singh N.D."/>
            <person name="Abad J.P."/>
            <person name="Abt D.N."/>
            <person name="Adryan B."/>
            <person name="Aguade M."/>
            <person name="Akashi H."/>
            <person name="Anderson W.W."/>
            <person name="Aquadro C.F."/>
            <person name="Ardell D.H."/>
            <person name="Arguello R."/>
            <person name="Artieri C.G."/>
            <person name="Barbash D.A."/>
            <person name="Barker D."/>
            <person name="Barsanti P."/>
            <person name="Batterham P."/>
            <person name="Batzoglou S."/>
            <person name="Begun D."/>
            <person name="Bhutkar A."/>
            <person name="Blanco E."/>
            <person name="Bosak S.A."/>
            <person name="Bradley R.K."/>
            <person name="Brand A.D."/>
            <person name="Brent M.R."/>
            <person name="Brooks A.N."/>
            <person name="Brown R.H."/>
            <person name="Butlin R.K."/>
            <person name="Caggese C."/>
            <person name="Calvi B.R."/>
            <person name="Bernardo de Carvalho A."/>
            <person name="Caspi A."/>
            <person name="Castrezana S."/>
            <person name="Celniker S.E."/>
            <person name="Chang J.L."/>
            <person name="Chapple C."/>
            <person name="Chatterji S."/>
            <person name="Chinwalla A."/>
            <person name="Civetta A."/>
            <person name="Clifton S.W."/>
            <person name="Comeron J.M."/>
            <person name="Costello J.C."/>
            <person name="Coyne J.A."/>
            <person name="Daub J."/>
            <person name="David R.G."/>
            <person name="Delcher A.L."/>
            <person name="Delehaunty K."/>
            <person name="Do C.B."/>
            <person name="Ebling H."/>
            <person name="Edwards K."/>
            <person name="Eickbush T."/>
            <person name="Evans J.D."/>
            <person name="Filipski A."/>
            <person name="Findeiss S."/>
            <person name="Freyhult E."/>
            <person name="Fulton L."/>
            <person name="Fulton R."/>
            <person name="Garcia A.C."/>
            <person name="Gardiner A."/>
            <person name="Garfield D.A."/>
            <person name="Garvin B.E."/>
            <person name="Gibson G."/>
            <person name="Gilbert D."/>
            <person name="Gnerre S."/>
            <person name="Godfrey J."/>
            <person name="Good R."/>
            <person name="Gotea V."/>
            <person name="Gravely B."/>
            <person name="Greenberg A.J."/>
            <person name="Griffiths-Jones S."/>
            <person name="Gross S."/>
            <person name="Guigo R."/>
            <person name="Gustafson E.A."/>
            <person name="Haerty W."/>
            <person name="Hahn M.W."/>
            <person name="Halligan D.L."/>
            <person name="Halpern A.L."/>
            <person name="Halter G.M."/>
            <person name="Han M.V."/>
            <person name="Heger A."/>
            <person name="Hillier L."/>
            <person name="Hinrichs A.S."/>
            <person name="Holmes I."/>
            <person name="Hoskins R.A."/>
            <person name="Hubisz M.J."/>
            <person name="Hultmark D."/>
            <person name="Huntley M.A."/>
            <person name="Jaffe D.B."/>
            <person name="Jagadeeshan S."/>
            <person name="Jeck W.R."/>
            <person name="Johnson J."/>
            <person name="Jones C.D."/>
            <person name="Jordan W.C."/>
            <person name="Karpen G.H."/>
            <person name="Kataoka E."/>
            <person name="Keightley P.D."/>
            <person name="Kheradpour P."/>
            <person name="Kirkness E.F."/>
            <person name="Koerich L.B."/>
            <person name="Kristiansen K."/>
            <person name="Kudrna D."/>
            <person name="Kulathinal R.J."/>
            <person name="Kumar S."/>
            <person name="Kwok R."/>
            <person name="Lander E."/>
            <person name="Langley C.H."/>
            <person name="Lapoint R."/>
            <person name="Lazzaro B.P."/>
            <person name="Lee S.J."/>
            <person name="Levesque L."/>
            <person name="Li R."/>
            <person name="Lin C.F."/>
            <person name="Lin M.F."/>
            <person name="Lindblad-Toh K."/>
            <person name="Llopart A."/>
            <person name="Long M."/>
            <person name="Low L."/>
            <person name="Lozovsky E."/>
            <person name="Lu J."/>
            <person name="Luo M."/>
            <person name="Machado C.A."/>
            <person name="Makalowski W."/>
            <person name="Marzo M."/>
            <person name="Matsuda M."/>
            <person name="Matzkin L."/>
            <person name="McAllister B."/>
            <person name="McBride C.S."/>
            <person name="McKernan B."/>
            <person name="McKernan K."/>
            <person name="Mendez-Lago M."/>
            <person name="Minx P."/>
            <person name="Mollenhauer M.U."/>
            <person name="Montooth K."/>
            <person name="Mount S.M."/>
            <person name="Mu X."/>
            <person name="Myers E."/>
            <person name="Negre B."/>
            <person name="Newfeld S."/>
            <person name="Nielsen R."/>
            <person name="Noor M.A."/>
            <person name="O'Grady P."/>
            <person name="Pachter L."/>
            <person name="Papaceit M."/>
            <person name="Parisi M.J."/>
            <person name="Parisi M."/>
            <person name="Parts L."/>
            <person name="Pedersen J.S."/>
            <person name="Pesole G."/>
            <person name="Phillippy A.M."/>
            <person name="Ponting C.P."/>
            <person name="Pop M."/>
            <person name="Porcelli D."/>
            <person name="Powell J.R."/>
            <person name="Prohaska S."/>
            <person name="Pruitt K."/>
            <person name="Puig M."/>
            <person name="Quesneville H."/>
            <person name="Ram K.R."/>
            <person name="Rand D."/>
            <person name="Rasmussen M.D."/>
            <person name="Reed L.K."/>
            <person name="Reenan R."/>
            <person name="Reily A."/>
            <person name="Remington K.A."/>
            <person name="Rieger T.T."/>
            <person name="Ritchie M.G."/>
            <person name="Robin C."/>
            <person name="Rogers Y.H."/>
            <person name="Rohde C."/>
            <person name="Rozas J."/>
            <person name="Rubenfield M.J."/>
            <person name="Ruiz A."/>
            <person name="Russo S."/>
            <person name="Salzberg S.L."/>
            <person name="Sanchez-Gracia A."/>
            <person name="Saranga D.J."/>
            <person name="Sato H."/>
            <person name="Schaeffer S.W."/>
            <person name="Schatz M.C."/>
            <person name="Schlenke T."/>
            <person name="Schwartz R."/>
            <person name="Segarra C."/>
            <person name="Singh R.S."/>
            <person name="Sirot L."/>
            <person name="Sirota M."/>
            <person name="Sisneros N.B."/>
            <person name="Smith C.D."/>
            <person name="Smith T.F."/>
            <person name="Spieth J."/>
            <person name="Stage D.E."/>
            <person name="Stark A."/>
            <person name="Stephan W."/>
            <person name="Strausberg R.L."/>
            <person name="Strempel S."/>
            <person name="Sturgill D."/>
            <person name="Sutton G."/>
            <person name="Sutton G.G."/>
            <person name="Tao W."/>
            <person name="Teichmann S."/>
            <person name="Tobari Y.N."/>
            <person name="Tomimura Y."/>
            <person name="Tsolas J.M."/>
            <person name="Valente V.L."/>
            <person name="Venter E."/>
            <person name="Venter J.C."/>
            <person name="Vicario S."/>
            <person name="Vieira F.G."/>
            <person name="Vilella A.J."/>
            <person name="Villasante A."/>
            <person name="Walenz B."/>
            <person name="Wang J."/>
            <person name="Wasserman M."/>
            <person name="Watts T."/>
            <person name="Wilson D."/>
            <person name="Wilson R.K."/>
            <person name="Wing R.A."/>
            <person name="Wolfner M.F."/>
            <person name="Wong A."/>
            <person name="Wong G.K."/>
            <person name="Wu C.I."/>
            <person name="Wu G."/>
            <person name="Yamamoto D."/>
            <person name="Yang H.P."/>
            <person name="Yang S.P."/>
            <person name="Yorke J.A."/>
            <person name="Yoshida K."/>
            <person name="Zdobnov E."/>
            <person name="Zhang P."/>
            <person name="Zhang Y."/>
            <person name="Zimin A.V."/>
            <person name="Baldwin J."/>
            <person name="Abdouelleil A."/>
            <person name="Abdulkadir J."/>
            <person name="Abebe A."/>
            <person name="Abera B."/>
            <person name="Abreu J."/>
            <person name="Acer S.C."/>
            <person name="Aftuck L."/>
            <person name="Alexander A."/>
            <person name="An P."/>
            <person name="Anderson E."/>
            <person name="Anderson S."/>
            <person name="Arachi H."/>
            <person name="Azer M."/>
            <person name="Bachantsang P."/>
            <person name="Barry A."/>
            <person name="Bayul T."/>
            <person name="Berlin A."/>
            <person name="Bessette D."/>
            <person name="Bloom T."/>
            <person name="Blye J."/>
            <person name="Boguslavskiy L."/>
            <person name="Bonnet C."/>
            <person name="Boukhgalter B."/>
            <person name="Bourzgui I."/>
            <person name="Brown A."/>
            <person name="Cahill P."/>
            <person name="Channer S."/>
            <person name="Cheshatsang Y."/>
            <person name="Chuda L."/>
            <person name="Citroen M."/>
            <person name="Collymore A."/>
            <person name="Cooke P."/>
            <person name="Costello M."/>
            <person name="D'Aco K."/>
            <person name="Daza R."/>
            <person name="De Haan G."/>
            <person name="DeGray S."/>
            <person name="DeMaso C."/>
            <person name="Dhargay N."/>
            <person name="Dooley K."/>
            <person name="Dooley E."/>
            <person name="Doricent M."/>
            <person name="Dorje P."/>
            <person name="Dorjee K."/>
            <person name="Dupes A."/>
            <person name="Elong R."/>
            <person name="Falk J."/>
            <person name="Farina A."/>
            <person name="Faro S."/>
            <person name="Ferguson D."/>
            <person name="Fisher S."/>
            <person name="Foley C.D."/>
            <person name="Franke A."/>
            <person name="Friedrich D."/>
            <person name="Gadbois L."/>
            <person name="Gearin G."/>
            <person name="Gearin C.R."/>
            <person name="Giannoukos G."/>
            <person name="Goode T."/>
            <person name="Graham J."/>
            <person name="Grandbois E."/>
            <person name="Grewal S."/>
            <person name="Gyaltsen K."/>
            <person name="Hafez N."/>
            <person name="Hagos B."/>
            <person name="Hall J."/>
            <person name="Henson C."/>
            <person name="Hollinger A."/>
            <person name="Honan T."/>
            <person name="Huard M.D."/>
            <person name="Hughes L."/>
            <person name="Hurhula B."/>
            <person name="Husby M.E."/>
            <person name="Kamat A."/>
            <person name="Kanga B."/>
            <person name="Kashin S."/>
            <person name="Khazanovich D."/>
            <person name="Kisner P."/>
            <person name="Lance K."/>
            <person name="Lara M."/>
            <person name="Lee W."/>
            <person name="Lennon N."/>
            <person name="Letendre F."/>
            <person name="LeVine R."/>
            <person name="Lipovsky A."/>
            <person name="Liu X."/>
            <person name="Liu J."/>
            <person name="Liu S."/>
            <person name="Lokyitsang T."/>
            <person name="Lokyitsang Y."/>
            <person name="Lubonja R."/>
            <person name="Lui A."/>
            <person name="MacDonald P."/>
            <person name="Magnisalis V."/>
            <person name="Maru K."/>
            <person name="Matthews C."/>
            <person name="McCusker W."/>
            <person name="McDonough S."/>
            <person name="Mehta T."/>
            <person name="Meldrim J."/>
            <person name="Meneus L."/>
            <person name="Mihai O."/>
            <person name="Mihalev A."/>
            <person name="Mihova T."/>
            <person name="Mittelman R."/>
            <person name="Mlenga V."/>
            <person name="Montmayeur A."/>
            <person name="Mulrain L."/>
            <person name="Navidi A."/>
            <person name="Naylor J."/>
            <person name="Negash T."/>
            <person name="Nguyen T."/>
            <person name="Nguyen N."/>
            <person name="Nicol R."/>
            <person name="Norbu C."/>
            <person name="Norbu N."/>
            <person name="Novod N."/>
            <person name="O'Neill B."/>
            <person name="Osman S."/>
            <person name="Markiewicz E."/>
            <person name="Oyono O.L."/>
            <person name="Patti C."/>
            <person name="Phunkhang P."/>
            <person name="Pierre F."/>
            <person name="Priest M."/>
            <person name="Raghuraman S."/>
            <person name="Rege F."/>
            <person name="Reyes R."/>
            <person name="Rise C."/>
            <person name="Rogov P."/>
            <person name="Ross K."/>
            <person name="Ryan E."/>
            <person name="Settipalli S."/>
            <person name="Shea T."/>
            <person name="Sherpa N."/>
            <person name="Shi L."/>
            <person name="Shih D."/>
            <person name="Sparrow T."/>
            <person name="Spaulding J."/>
            <person name="Stalker J."/>
            <person name="Stange-Thomann N."/>
            <person name="Stavropoulos S."/>
            <person name="Stone C."/>
            <person name="Strader C."/>
            <person name="Tesfaye S."/>
            <person name="Thomson T."/>
            <person name="Thoulutsang Y."/>
            <person name="Thoulutsang D."/>
            <person name="Topham K."/>
            <person name="Topping I."/>
            <person name="Tsamla T."/>
            <person name="Vassiliev H."/>
            <person name="Vo A."/>
            <person name="Wangchuk T."/>
            <person name="Wangdi T."/>
            <person name="Weiand M."/>
            <person name="Wilkinson J."/>
            <person name="Wilson A."/>
            <person name="Yadav S."/>
            <person name="Young G."/>
            <person name="Yu Q."/>
            <person name="Zembek L."/>
            <person name="Zhong D."/>
            <person name="Zimmer A."/>
            <person name="Zwirko Z."/>
            <person name="Jaffe D.B."/>
            <person name="Alvarez P."/>
            <person name="Brockman W."/>
            <person name="Butler J."/>
            <person name="Chin C."/>
            <person name="Gnerre S."/>
            <person name="Grabherr M."/>
            <person name="Kleber M."/>
            <person name="Mauceli E."/>
            <person name="MacCallum I."/>
        </authorList>
    </citation>
    <scope>NUCLEOTIDE SEQUENCE [LARGE SCALE GENOMIC DNA]</scope>
    <source>
        <strain evidence="2">Rob3c / Tucson 14021-0248.25</strain>
    </source>
</reference>
<gene>
    <name evidence="1" type="primary">Dsec\GM17365</name>
    <name evidence="1" type="ORF">Dsec_GM17365</name>
</gene>